<dbReference type="OrthoDB" id="826619at2"/>
<reference evidence="2 3" key="1">
    <citation type="submission" date="2018-08" db="EMBL/GenBank/DDBJ databases">
        <title>A genome reference for cultivated species of the human gut microbiota.</title>
        <authorList>
            <person name="Zou Y."/>
            <person name="Xue W."/>
            <person name="Luo G."/>
        </authorList>
    </citation>
    <scope>NUCLEOTIDE SEQUENCE [LARGE SCALE GENOMIC DNA]</scope>
    <source>
        <strain evidence="2 3">OF02-7</strain>
    </source>
</reference>
<dbReference type="Proteomes" id="UP000286063">
    <property type="component" value="Unassembled WGS sequence"/>
</dbReference>
<dbReference type="PANTHER" id="PTHR37833:SF1">
    <property type="entry name" value="SIGNAL PEPTIDE PROTEIN"/>
    <property type="match status" value="1"/>
</dbReference>
<dbReference type="EMBL" id="QSCR01000003">
    <property type="protein sequence ID" value="RGY20522.1"/>
    <property type="molecule type" value="Genomic_DNA"/>
</dbReference>
<dbReference type="InterPro" id="IPR013783">
    <property type="entry name" value="Ig-like_fold"/>
</dbReference>
<protein>
    <submittedName>
        <fullName evidence="2">DUF1573 domain-containing protein</fullName>
    </submittedName>
</protein>
<evidence type="ECO:0000313" key="2">
    <source>
        <dbReference type="EMBL" id="RGY20522.1"/>
    </source>
</evidence>
<dbReference type="AlphaFoldDB" id="A0A413ISK1"/>
<proteinExistence type="predicted"/>
<dbReference type="Gene3D" id="2.60.40.10">
    <property type="entry name" value="Immunoglobulins"/>
    <property type="match status" value="1"/>
</dbReference>
<accession>A0A413ISK1</accession>
<keyword evidence="1" id="KW-1133">Transmembrane helix</keyword>
<name>A0A413ISK1_9BACT</name>
<organism evidence="2 3">
    <name type="scientific">Butyricimonas virosa</name>
    <dbReference type="NCBI Taxonomy" id="544645"/>
    <lineage>
        <taxon>Bacteria</taxon>
        <taxon>Pseudomonadati</taxon>
        <taxon>Bacteroidota</taxon>
        <taxon>Bacteroidia</taxon>
        <taxon>Bacteroidales</taxon>
        <taxon>Odoribacteraceae</taxon>
        <taxon>Butyricimonas</taxon>
    </lineage>
</organism>
<dbReference type="PANTHER" id="PTHR37833">
    <property type="entry name" value="LIPOPROTEIN-RELATED"/>
    <property type="match status" value="1"/>
</dbReference>
<keyword evidence="1" id="KW-0472">Membrane</keyword>
<dbReference type="Pfam" id="PF07610">
    <property type="entry name" value="DUF1573"/>
    <property type="match status" value="1"/>
</dbReference>
<gene>
    <name evidence="2" type="ORF">DXA50_03730</name>
</gene>
<feature type="transmembrane region" description="Helical" evidence="1">
    <location>
        <begin position="13"/>
        <end position="37"/>
    </location>
</feature>
<sequence>MDDFLKSKLGMKWILLLIFMMSISFILFCCHTGNSVYCRYQFGKLRFCSDTVDWGTIYLGRTYQKCLEIYNPDTMKIPLRIVNCISGIKVYHKSILAGPLLHEGINILVKSIDTLVFEFQPTDTNSLGTFKKEFILEVDHVLLFSHLLMQAQIQEEFDTIKNSSDYPQLSMSDNFWDFGTIQSGEKPCHLFKIRNEGNGNLIIRKIEASCGCTAVAPRERIILSGEETILKVQFDSFGKSGKQRKSINIFSNDPKNPIQEVLIQGEVEKF</sequence>
<keyword evidence="1" id="KW-0812">Transmembrane</keyword>
<evidence type="ECO:0000313" key="3">
    <source>
        <dbReference type="Proteomes" id="UP000286063"/>
    </source>
</evidence>
<evidence type="ECO:0000256" key="1">
    <source>
        <dbReference type="SAM" id="Phobius"/>
    </source>
</evidence>
<comment type="caution">
    <text evidence="2">The sequence shown here is derived from an EMBL/GenBank/DDBJ whole genome shotgun (WGS) entry which is preliminary data.</text>
</comment>
<dbReference type="InterPro" id="IPR011467">
    <property type="entry name" value="DUF1573"/>
</dbReference>